<dbReference type="OrthoDB" id="9765113at2"/>
<dbReference type="PATRIC" id="fig|1307761.3.peg.1646"/>
<gene>
    <name evidence="2" type="ORF">L21SP2_1651</name>
</gene>
<keyword evidence="1" id="KW-0732">Signal</keyword>
<evidence type="ECO:0000313" key="2">
    <source>
        <dbReference type="EMBL" id="AHC15036.1"/>
    </source>
</evidence>
<protein>
    <submittedName>
        <fullName evidence="2">Uncharacterized protein</fullName>
    </submittedName>
</protein>
<dbReference type="EMBL" id="CP006939">
    <property type="protein sequence ID" value="AHC15036.1"/>
    <property type="molecule type" value="Genomic_DNA"/>
</dbReference>
<dbReference type="RefSeq" id="WP_024267956.1">
    <property type="nucleotide sequence ID" value="NC_023035.1"/>
</dbReference>
<dbReference type="eggNOG" id="COG4254">
    <property type="taxonomic scope" value="Bacteria"/>
</dbReference>
<keyword evidence="3" id="KW-1185">Reference proteome</keyword>
<accession>V5WIR6</accession>
<organism evidence="2 3">
    <name type="scientific">Salinispira pacifica</name>
    <dbReference type="NCBI Taxonomy" id="1307761"/>
    <lineage>
        <taxon>Bacteria</taxon>
        <taxon>Pseudomonadati</taxon>
        <taxon>Spirochaetota</taxon>
        <taxon>Spirochaetia</taxon>
        <taxon>Spirochaetales</taxon>
        <taxon>Spirochaetaceae</taxon>
        <taxon>Salinispira</taxon>
    </lineage>
</organism>
<dbReference type="STRING" id="1307761.L21SP2_1651"/>
<dbReference type="AlphaFoldDB" id="V5WIR6"/>
<dbReference type="HOGENOM" id="CLU_590434_0_0_12"/>
<reference evidence="2 3" key="1">
    <citation type="journal article" date="2015" name="Stand. Genomic Sci.">
        <title>Complete genome sequence and description of Salinispira pacifica gen. nov., sp. nov., a novel spirochaete isolated form a hypersaline microbial mat.</title>
        <authorList>
            <person name="Ben Hania W."/>
            <person name="Joseph M."/>
            <person name="Schumann P."/>
            <person name="Bunk B."/>
            <person name="Fiebig A."/>
            <person name="Sproer C."/>
            <person name="Klenk H.P."/>
            <person name="Fardeau M.L."/>
            <person name="Spring S."/>
        </authorList>
    </citation>
    <scope>NUCLEOTIDE SEQUENCE [LARGE SCALE GENOMIC DNA]</scope>
    <source>
        <strain evidence="2 3">L21-RPul-D2</strain>
    </source>
</reference>
<dbReference type="KEGG" id="slr:L21SP2_1651"/>
<name>V5WIR6_9SPIO</name>
<proteinExistence type="predicted"/>
<dbReference type="Proteomes" id="UP000018680">
    <property type="component" value="Chromosome"/>
</dbReference>
<feature type="signal peptide" evidence="1">
    <location>
        <begin position="1"/>
        <end position="25"/>
    </location>
</feature>
<feature type="chain" id="PRO_5004741944" evidence="1">
    <location>
        <begin position="26"/>
        <end position="461"/>
    </location>
</feature>
<sequence length="461" mass="51345">MKLARSFVFATALLILLGLPAWVMAQEDAEGGADFGFGMDLGLGTTVIEDPLTGEPESWQSLSLRPDLSFGKFGIGLAIDLNFSFSDDEGNPGFRVREEDWVPSEQYSFLELYLPIFRYVRYGLKGDPIYAKIGSIDDFLLGNGFIIANYSNTLFLPEQRISGLSFDLDGNLFDFPYIGVETVVGNLSQWDILGARLYTRPIYWSGVPIIKELQLGFTFIGDRKPLYFERKNPDTSQFAGFFDEEQSVFIWGTDLRLPILSNDAISLAAFSDLVFQNDSTGGMIGFGGKLINLITYGAQIRFLGQNFIPTYFDSSYDLYRAEKWFIYNSDAEIIPAYTGWFTTLGIEALESQIVFNANLEGSFGNPDNNEQLRPTLTGVLSLSDELLGGFSVDASYQKKYISDFADLISPENAVIGATIGYNTGPATISMIYDLKYDPTVEEGEDNWKVTTKLETSISLFN</sequence>
<evidence type="ECO:0000256" key="1">
    <source>
        <dbReference type="SAM" id="SignalP"/>
    </source>
</evidence>
<evidence type="ECO:0000313" key="3">
    <source>
        <dbReference type="Proteomes" id="UP000018680"/>
    </source>
</evidence>